<accession>A0AAP0AXD2</accession>
<evidence type="ECO:0000256" key="1">
    <source>
        <dbReference type="SAM" id="MobiDB-lite"/>
    </source>
</evidence>
<evidence type="ECO:0000313" key="3">
    <source>
        <dbReference type="Proteomes" id="UP001418222"/>
    </source>
</evidence>
<feature type="compositionally biased region" description="Basic and acidic residues" evidence="1">
    <location>
        <begin position="121"/>
        <end position="130"/>
    </location>
</feature>
<feature type="region of interest" description="Disordered" evidence="1">
    <location>
        <begin position="80"/>
        <end position="140"/>
    </location>
</feature>
<name>A0AAP0AXD2_9ASPA</name>
<dbReference type="PANTHER" id="PTHR34130:SF5">
    <property type="entry name" value="OS08G0243800 PROTEIN"/>
    <property type="match status" value="1"/>
</dbReference>
<gene>
    <name evidence="2" type="ORF">KSP39_PZI020986</name>
</gene>
<organism evidence="2 3">
    <name type="scientific">Platanthera zijinensis</name>
    <dbReference type="NCBI Taxonomy" id="2320716"/>
    <lineage>
        <taxon>Eukaryota</taxon>
        <taxon>Viridiplantae</taxon>
        <taxon>Streptophyta</taxon>
        <taxon>Embryophyta</taxon>
        <taxon>Tracheophyta</taxon>
        <taxon>Spermatophyta</taxon>
        <taxon>Magnoliopsida</taxon>
        <taxon>Liliopsida</taxon>
        <taxon>Asparagales</taxon>
        <taxon>Orchidaceae</taxon>
        <taxon>Orchidoideae</taxon>
        <taxon>Orchideae</taxon>
        <taxon>Orchidinae</taxon>
        <taxon>Platanthera</taxon>
    </lineage>
</organism>
<comment type="caution">
    <text evidence="2">The sequence shown here is derived from an EMBL/GenBank/DDBJ whole genome shotgun (WGS) entry which is preliminary data.</text>
</comment>
<proteinExistence type="predicted"/>
<sequence>MPLLGNPRGFDGEEISDHSLRRLLPILHEGATETRRSFSRRPVMTGDFSFPIPPAAEESYAADKVFRHGRLLPFNVSLPTAPENSVETGKLFQTTPLNSLRRSESLDGNTRQNRSDAPSADYERLRRASSDPRPMPATGTSSKWPLFLFGSVRFPAEMEMRDIRNRQRRRCQAPAAFPAVPTPAADHGRHRSRWGILRALSCKAAENTAMTPVRATS</sequence>
<protein>
    <submittedName>
        <fullName evidence="2">Uncharacterized protein</fullName>
    </submittedName>
</protein>
<reference evidence="2 3" key="1">
    <citation type="journal article" date="2022" name="Nat. Plants">
        <title>Genomes of leafy and leafless Platanthera orchids illuminate the evolution of mycoheterotrophy.</title>
        <authorList>
            <person name="Li M.H."/>
            <person name="Liu K.W."/>
            <person name="Li Z."/>
            <person name="Lu H.C."/>
            <person name="Ye Q.L."/>
            <person name="Zhang D."/>
            <person name="Wang J.Y."/>
            <person name="Li Y.F."/>
            <person name="Zhong Z.M."/>
            <person name="Liu X."/>
            <person name="Yu X."/>
            <person name="Liu D.K."/>
            <person name="Tu X.D."/>
            <person name="Liu B."/>
            <person name="Hao Y."/>
            <person name="Liao X.Y."/>
            <person name="Jiang Y.T."/>
            <person name="Sun W.H."/>
            <person name="Chen J."/>
            <person name="Chen Y.Q."/>
            <person name="Ai Y."/>
            <person name="Zhai J.W."/>
            <person name="Wu S.S."/>
            <person name="Zhou Z."/>
            <person name="Hsiao Y.Y."/>
            <person name="Wu W.L."/>
            <person name="Chen Y.Y."/>
            <person name="Lin Y.F."/>
            <person name="Hsu J.L."/>
            <person name="Li C.Y."/>
            <person name="Wang Z.W."/>
            <person name="Zhao X."/>
            <person name="Zhong W.Y."/>
            <person name="Ma X.K."/>
            <person name="Ma L."/>
            <person name="Huang J."/>
            <person name="Chen G.Z."/>
            <person name="Huang M.Z."/>
            <person name="Huang L."/>
            <person name="Peng D.H."/>
            <person name="Luo Y.B."/>
            <person name="Zou S.Q."/>
            <person name="Chen S.P."/>
            <person name="Lan S."/>
            <person name="Tsai W.C."/>
            <person name="Van de Peer Y."/>
            <person name="Liu Z.J."/>
        </authorList>
    </citation>
    <scope>NUCLEOTIDE SEQUENCE [LARGE SCALE GENOMIC DNA]</scope>
    <source>
        <strain evidence="2">Lor287</strain>
    </source>
</reference>
<evidence type="ECO:0000313" key="2">
    <source>
        <dbReference type="EMBL" id="KAK8918399.1"/>
    </source>
</evidence>
<dbReference type="EMBL" id="JBBWWQ010000019">
    <property type="protein sequence ID" value="KAK8918399.1"/>
    <property type="molecule type" value="Genomic_DNA"/>
</dbReference>
<dbReference type="AlphaFoldDB" id="A0AAP0AXD2"/>
<keyword evidence="3" id="KW-1185">Reference proteome</keyword>
<feature type="compositionally biased region" description="Polar residues" evidence="1">
    <location>
        <begin position="82"/>
        <end position="116"/>
    </location>
</feature>
<dbReference type="Proteomes" id="UP001418222">
    <property type="component" value="Unassembled WGS sequence"/>
</dbReference>
<dbReference type="PANTHER" id="PTHR34130">
    <property type="entry name" value="OS08G0243800 PROTEIN"/>
    <property type="match status" value="1"/>
</dbReference>